<dbReference type="SUPFAM" id="SSF56219">
    <property type="entry name" value="DNase I-like"/>
    <property type="match status" value="1"/>
</dbReference>
<dbReference type="InterPro" id="IPR036691">
    <property type="entry name" value="Endo/exonu/phosph_ase_sf"/>
</dbReference>
<proteinExistence type="predicted"/>
<accession>A0A6G0T450</accession>
<name>A0A6G0T450_APHGL</name>
<keyword evidence="2" id="KW-1185">Reference proteome</keyword>
<dbReference type="OrthoDB" id="8049706at2759"/>
<dbReference type="GO" id="GO:0003824">
    <property type="term" value="F:catalytic activity"/>
    <property type="evidence" value="ECO:0007669"/>
    <property type="project" value="InterPro"/>
</dbReference>
<evidence type="ECO:0008006" key="3">
    <source>
        <dbReference type="Google" id="ProtNLM"/>
    </source>
</evidence>
<organism evidence="1 2">
    <name type="scientific">Aphis glycines</name>
    <name type="common">Soybean aphid</name>
    <dbReference type="NCBI Taxonomy" id="307491"/>
    <lineage>
        <taxon>Eukaryota</taxon>
        <taxon>Metazoa</taxon>
        <taxon>Ecdysozoa</taxon>
        <taxon>Arthropoda</taxon>
        <taxon>Hexapoda</taxon>
        <taxon>Insecta</taxon>
        <taxon>Pterygota</taxon>
        <taxon>Neoptera</taxon>
        <taxon>Paraneoptera</taxon>
        <taxon>Hemiptera</taxon>
        <taxon>Sternorrhyncha</taxon>
        <taxon>Aphidomorpha</taxon>
        <taxon>Aphidoidea</taxon>
        <taxon>Aphididae</taxon>
        <taxon>Aphidini</taxon>
        <taxon>Aphis</taxon>
        <taxon>Aphis</taxon>
    </lineage>
</organism>
<protein>
    <recommendedName>
        <fullName evidence="3">Endonuclease/exonuclease/phosphatase domain-containing protein</fullName>
    </recommendedName>
</protein>
<dbReference type="AlphaFoldDB" id="A0A6G0T450"/>
<dbReference type="Proteomes" id="UP000475862">
    <property type="component" value="Unassembled WGS sequence"/>
</dbReference>
<reference evidence="1 2" key="1">
    <citation type="submission" date="2019-08" db="EMBL/GenBank/DDBJ databases">
        <title>The genome of the soybean aphid Biotype 1, its phylome, world population structure and adaptation to the North American continent.</title>
        <authorList>
            <person name="Giordano R."/>
            <person name="Donthu R.K."/>
            <person name="Hernandez A.G."/>
            <person name="Wright C.L."/>
            <person name="Zimin A.V."/>
        </authorList>
    </citation>
    <scope>NUCLEOTIDE SEQUENCE [LARGE SCALE GENOMIC DNA]</scope>
    <source>
        <tissue evidence="1">Whole aphids</tissue>
    </source>
</reference>
<comment type="caution">
    <text evidence="1">The sequence shown here is derived from an EMBL/GenBank/DDBJ whole genome shotgun (WGS) entry which is preliminary data.</text>
</comment>
<dbReference type="Gene3D" id="3.60.10.10">
    <property type="entry name" value="Endonuclease/exonuclease/phosphatase"/>
    <property type="match status" value="1"/>
</dbReference>
<dbReference type="EMBL" id="VYZN01000059">
    <property type="protein sequence ID" value="KAE9525577.1"/>
    <property type="molecule type" value="Genomic_DNA"/>
</dbReference>
<evidence type="ECO:0000313" key="1">
    <source>
        <dbReference type="EMBL" id="KAE9525577.1"/>
    </source>
</evidence>
<gene>
    <name evidence="1" type="ORF">AGLY_014104</name>
</gene>
<evidence type="ECO:0000313" key="2">
    <source>
        <dbReference type="Proteomes" id="UP000475862"/>
    </source>
</evidence>
<sequence>MINFLQVNHNGCWVAEQLLAQTTIDTDADVLILSELFAKCGRENRRAFSLDRRAAVGIPSRSGCAFSDKGSGTGFAWTHITGIIVYSCYWRPVSTLAEFSSFLDNLADSNRLVGGDRVIVYGDFNAWNVEEGSRVNNQRGIDPLVNENLRQFHESITETEQEFSQGTSFHQDNFQFATEERMSDWTVDSLPMFQNIQSFLTPFQ</sequence>